<dbReference type="InterPro" id="IPR047043">
    <property type="entry name" value="BipA_III"/>
</dbReference>
<comment type="caution">
    <text evidence="6">The sequence shown here is derived from an EMBL/GenBank/DDBJ whole genome shotgun (WGS) entry which is preliminary data.</text>
</comment>
<dbReference type="InterPro" id="IPR035651">
    <property type="entry name" value="BipA_V"/>
</dbReference>
<feature type="binding site" evidence="4">
    <location>
        <begin position="128"/>
        <end position="131"/>
    </location>
    <ligand>
        <name>GTP</name>
        <dbReference type="ChEBI" id="CHEBI:37565"/>
    </ligand>
</feature>
<sequence length="616" mass="68553">MTRAIRNIAIIAHVDHGKTTLVDQLLKQSGTFRANQAVAERVMDSNDIERERGITILAKNCAVEYEGTHINIIDTPGHADFGGEVERVLSMVDGVLLLVDAVEGPMPQTRFVTKKALALGLKPIVVINKIDRPGARPDWVINQTFDLFDKLGATEEQLDFPVIYASALNGFAGFTDDVEELKKIGNMKAIFDTILEKVPVRDDDPDAPLQMQISSLDYSSYVGKIGIGRIKRGRIKPLQEVLIMNGPDSEPKRAKVNQVLKFQGLERKLVDEAEAGDIVLINGIEEIGIGTTLTDVNHPDALPLLHVDEPTLTMNFHVNTSPLAGKEGKFVTSRQIRERLERELKSNVAMRMKPTDNEGVFEVAGRGELHLTILIENMRREGYELAVSRPRVVYKEVDGVKMEPFEMLTVDVEENHQGPVMEELGRRKGDLQDMQPDGKGRVRLEYRIPARGLIGFQNDFLTMTRGTGVMSHVFDEYGPVKSGDLGERRNGAIISQDGGNAVAYALWKIQERGRLFIGPGEPIYEGMVIGVHSRDNDIVVTPIKGKQLTNIRASGTDEAIRLVPPIQLTLESAVEFINDDELAEITPKSIRIRKRWLKEFERRRAARGDSRVGPGI</sequence>
<dbReference type="Pfam" id="PF03144">
    <property type="entry name" value="GTP_EFTU_D2"/>
    <property type="match status" value="1"/>
</dbReference>
<dbReference type="Pfam" id="PF00679">
    <property type="entry name" value="EFG_C"/>
    <property type="match status" value="1"/>
</dbReference>
<dbReference type="PROSITE" id="PS00301">
    <property type="entry name" value="G_TR_1"/>
    <property type="match status" value="1"/>
</dbReference>
<dbReference type="CDD" id="cd03691">
    <property type="entry name" value="BipA_TypA_II"/>
    <property type="match status" value="1"/>
</dbReference>
<dbReference type="InterPro" id="IPR005225">
    <property type="entry name" value="Small_GTP-bd"/>
</dbReference>
<dbReference type="GO" id="GO:0009409">
    <property type="term" value="P:response to cold"/>
    <property type="evidence" value="ECO:0007669"/>
    <property type="project" value="UniProtKB-ARBA"/>
</dbReference>
<dbReference type="CDD" id="cd03710">
    <property type="entry name" value="BipA_TypA_C"/>
    <property type="match status" value="1"/>
</dbReference>
<dbReference type="AlphaFoldDB" id="F3QHW1"/>
<dbReference type="SUPFAM" id="SSF50447">
    <property type="entry name" value="Translation proteins"/>
    <property type="match status" value="1"/>
</dbReference>
<feature type="binding site" evidence="4">
    <location>
        <begin position="15"/>
        <end position="20"/>
    </location>
    <ligand>
        <name>GTP</name>
        <dbReference type="ChEBI" id="CHEBI:37565"/>
    </ligand>
</feature>
<keyword evidence="2 4" id="KW-0342">GTP-binding</keyword>
<dbReference type="InterPro" id="IPR048876">
    <property type="entry name" value="BipA_C"/>
</dbReference>
<organism evidence="6 7">
    <name type="scientific">Parasutterella excrementihominis YIT 11859</name>
    <dbReference type="NCBI Taxonomy" id="762966"/>
    <lineage>
        <taxon>Bacteria</taxon>
        <taxon>Pseudomonadati</taxon>
        <taxon>Pseudomonadota</taxon>
        <taxon>Betaproteobacteria</taxon>
        <taxon>Burkholderiales</taxon>
        <taxon>Sutterellaceae</taxon>
        <taxon>Parasutterella</taxon>
    </lineage>
</organism>
<dbReference type="GO" id="GO:0097216">
    <property type="term" value="F:guanosine tetraphosphate binding"/>
    <property type="evidence" value="ECO:0007669"/>
    <property type="project" value="UniProtKB-ARBA"/>
</dbReference>
<dbReference type="HAMAP" id="MF_00849">
    <property type="entry name" value="BipA"/>
    <property type="match status" value="1"/>
</dbReference>
<dbReference type="GO" id="GO:0000027">
    <property type="term" value="P:ribosomal large subunit assembly"/>
    <property type="evidence" value="ECO:0007669"/>
    <property type="project" value="UniProtKB-UniRule"/>
</dbReference>
<dbReference type="PANTHER" id="PTHR42908:SF8">
    <property type="entry name" value="TR-TYPE G DOMAIN-CONTAINING PROTEIN"/>
    <property type="match status" value="1"/>
</dbReference>
<dbReference type="GO" id="GO:0043022">
    <property type="term" value="F:ribosome binding"/>
    <property type="evidence" value="ECO:0007669"/>
    <property type="project" value="UniProtKB-UniRule"/>
</dbReference>
<dbReference type="InterPro" id="IPR027417">
    <property type="entry name" value="P-loop_NTPase"/>
</dbReference>
<dbReference type="InterPro" id="IPR000640">
    <property type="entry name" value="EFG_V-like"/>
</dbReference>
<dbReference type="EMBL" id="AFBP01000012">
    <property type="protein sequence ID" value="EGG56911.1"/>
    <property type="molecule type" value="Genomic_DNA"/>
</dbReference>
<proteinExistence type="inferred from homology"/>
<dbReference type="GO" id="GO:0005525">
    <property type="term" value="F:GTP binding"/>
    <property type="evidence" value="ECO:0007669"/>
    <property type="project" value="UniProtKB-UniRule"/>
</dbReference>
<dbReference type="Gene3D" id="3.30.70.240">
    <property type="match status" value="1"/>
</dbReference>
<dbReference type="CDD" id="cd01891">
    <property type="entry name" value="TypA_BipA"/>
    <property type="match status" value="1"/>
</dbReference>
<dbReference type="Gene3D" id="2.40.30.10">
    <property type="entry name" value="Translation factors"/>
    <property type="match status" value="1"/>
</dbReference>
<keyword evidence="4" id="KW-0694">RNA-binding</keyword>
<keyword evidence="4" id="KW-0690">Ribosome biogenesis</keyword>
<keyword evidence="7" id="KW-1185">Reference proteome</keyword>
<keyword evidence="1 4" id="KW-0547">Nucleotide-binding</keyword>
<accession>F3QHW1</accession>
<keyword evidence="4" id="KW-0820">tRNA-binding</keyword>
<dbReference type="Pfam" id="PF00009">
    <property type="entry name" value="GTP_EFTU"/>
    <property type="match status" value="1"/>
</dbReference>
<dbReference type="Gene3D" id="2.40.50.250">
    <property type="entry name" value="bipa protein"/>
    <property type="match status" value="1"/>
</dbReference>
<evidence type="ECO:0000313" key="6">
    <source>
        <dbReference type="EMBL" id="EGG56911.1"/>
    </source>
</evidence>
<dbReference type="NCBIfam" id="TIGR01394">
    <property type="entry name" value="TypA_BipA"/>
    <property type="match status" value="1"/>
</dbReference>
<dbReference type="PROSITE" id="PS51722">
    <property type="entry name" value="G_TR_2"/>
    <property type="match status" value="1"/>
</dbReference>
<keyword evidence="4" id="KW-0963">Cytoplasm</keyword>
<dbReference type="SUPFAM" id="SSF54980">
    <property type="entry name" value="EF-G C-terminal domain-like"/>
    <property type="match status" value="2"/>
</dbReference>
<dbReference type="SMART" id="SM00838">
    <property type="entry name" value="EFG_C"/>
    <property type="match status" value="1"/>
</dbReference>
<feature type="domain" description="Tr-type G" evidence="5">
    <location>
        <begin position="3"/>
        <end position="200"/>
    </location>
</feature>
<comment type="subunit">
    <text evidence="4">Monomer.</text>
</comment>
<dbReference type="InterPro" id="IPR031157">
    <property type="entry name" value="G_TR_CS"/>
</dbReference>
<dbReference type="InterPro" id="IPR000795">
    <property type="entry name" value="T_Tr_GTP-bd_dom"/>
</dbReference>
<reference evidence="6 7" key="1">
    <citation type="submission" date="2011-02" db="EMBL/GenBank/DDBJ databases">
        <authorList>
            <person name="Weinstock G."/>
            <person name="Sodergren E."/>
            <person name="Clifton S."/>
            <person name="Fulton L."/>
            <person name="Fulton B."/>
            <person name="Courtney L."/>
            <person name="Fronick C."/>
            <person name="Harrison M."/>
            <person name="Strong C."/>
            <person name="Farmer C."/>
            <person name="Delahaunty K."/>
            <person name="Markovic C."/>
            <person name="Hall O."/>
            <person name="Minx P."/>
            <person name="Tomlinson C."/>
            <person name="Mitreva M."/>
            <person name="Hou S."/>
            <person name="Chen J."/>
            <person name="Wollam A."/>
            <person name="Pepin K.H."/>
            <person name="Johnson M."/>
            <person name="Bhonagiri V."/>
            <person name="Zhang X."/>
            <person name="Suruliraj S."/>
            <person name="Warren W."/>
            <person name="Chinwalla A."/>
            <person name="Mardis E.R."/>
            <person name="Wilson R.K."/>
        </authorList>
    </citation>
    <scope>NUCLEOTIDE SEQUENCE [LARGE SCALE GENOMIC DNA]</scope>
    <source>
        <strain evidence="6 7">YIT 11859</strain>
    </source>
</reference>
<dbReference type="Gene3D" id="3.40.50.300">
    <property type="entry name" value="P-loop containing nucleotide triphosphate hydrolases"/>
    <property type="match status" value="1"/>
</dbReference>
<protein>
    <recommendedName>
        <fullName evidence="4">Large ribosomal subunit assembly factor BipA</fullName>
        <ecNumber evidence="4">3.6.5.-</ecNumber>
    </recommendedName>
    <alternativeName>
        <fullName evidence="4">GTP-binding protein BipA</fullName>
    </alternativeName>
</protein>
<dbReference type="eggNOG" id="COG1217">
    <property type="taxonomic scope" value="Bacteria"/>
</dbReference>
<dbReference type="Gene3D" id="3.30.70.870">
    <property type="entry name" value="Elongation Factor G (Translational Gtpase), domain 3"/>
    <property type="match status" value="1"/>
</dbReference>
<dbReference type="SUPFAM" id="SSF52540">
    <property type="entry name" value="P-loop containing nucleoside triphosphate hydrolases"/>
    <property type="match status" value="1"/>
</dbReference>
<comment type="function">
    <text evidence="4">A 50S ribosomal subunit assembly protein with GTPase activity, required for 50S subunit assembly at low temperatures, may also play a role in translation. Binds GTP and analogs. Binds the 70S ribosome between the 30S and 50S subunits, in a similar position as ribosome-bound EF-G; it contacts a number of ribosomal proteins, both rRNAs and the A-site tRNA.</text>
</comment>
<evidence type="ECO:0000256" key="3">
    <source>
        <dbReference type="ARBA" id="ARBA00048548"/>
    </source>
</evidence>
<comment type="similarity">
    <text evidence="4">Belongs to the TRAFAC class translation factor GTPase superfamily. Classic translation factor GTPase family. BipA subfamily.</text>
</comment>
<name>F3QHW1_9BURK</name>
<dbReference type="GO" id="GO:0000049">
    <property type="term" value="F:tRNA binding"/>
    <property type="evidence" value="ECO:0007669"/>
    <property type="project" value="UniProtKB-KW"/>
</dbReference>
<dbReference type="CDD" id="cd16263">
    <property type="entry name" value="BipA_III"/>
    <property type="match status" value="1"/>
</dbReference>
<dbReference type="PRINTS" id="PR00315">
    <property type="entry name" value="ELONGATNFCT"/>
</dbReference>
<keyword evidence="4" id="KW-0378">Hydrolase</keyword>
<dbReference type="NCBIfam" id="TIGR00231">
    <property type="entry name" value="small_GTP"/>
    <property type="match status" value="1"/>
</dbReference>
<dbReference type="OrthoDB" id="9801472at2"/>
<dbReference type="Proteomes" id="UP000005156">
    <property type="component" value="Unassembled WGS sequence"/>
</dbReference>
<dbReference type="FunFam" id="2.40.30.10:FF:000016">
    <property type="entry name" value="GTP-binding protein TypA"/>
    <property type="match status" value="1"/>
</dbReference>
<dbReference type="HOGENOM" id="CLU_017016_4_0_4"/>
<dbReference type="PANTHER" id="PTHR42908">
    <property type="entry name" value="TRANSLATION ELONGATION FACTOR-RELATED"/>
    <property type="match status" value="1"/>
</dbReference>
<dbReference type="GO" id="GO:0005829">
    <property type="term" value="C:cytosol"/>
    <property type="evidence" value="ECO:0007669"/>
    <property type="project" value="TreeGrafter"/>
</dbReference>
<evidence type="ECO:0000259" key="5">
    <source>
        <dbReference type="PROSITE" id="PS51722"/>
    </source>
</evidence>
<evidence type="ECO:0000256" key="1">
    <source>
        <dbReference type="ARBA" id="ARBA00022741"/>
    </source>
</evidence>
<dbReference type="RefSeq" id="WP_008863560.1">
    <property type="nucleotide sequence ID" value="NZ_GL883685.1"/>
</dbReference>
<dbReference type="InterPro" id="IPR047041">
    <property type="entry name" value="BipA_GTP-bd_dom"/>
</dbReference>
<evidence type="ECO:0000256" key="2">
    <source>
        <dbReference type="ARBA" id="ARBA00023134"/>
    </source>
</evidence>
<dbReference type="GO" id="GO:0010467">
    <property type="term" value="P:gene expression"/>
    <property type="evidence" value="ECO:0007669"/>
    <property type="project" value="UniProtKB-ARBA"/>
</dbReference>
<dbReference type="FunFam" id="2.40.50.250:FF:000001">
    <property type="entry name" value="GTP-binding protein TypA"/>
    <property type="match status" value="1"/>
</dbReference>
<dbReference type="InterPro" id="IPR035647">
    <property type="entry name" value="EFG_III/V"/>
</dbReference>
<dbReference type="FunFam" id="3.40.50.300:FF:000055">
    <property type="entry name" value="GTP-binding protein TypA"/>
    <property type="match status" value="1"/>
</dbReference>
<keyword evidence="4" id="KW-0699">rRNA-binding</keyword>
<dbReference type="GO" id="GO:0019843">
    <property type="term" value="F:rRNA binding"/>
    <property type="evidence" value="ECO:0007669"/>
    <property type="project" value="UniProtKB-KW"/>
</dbReference>
<dbReference type="InterPro" id="IPR042116">
    <property type="entry name" value="TypA/BipA_C"/>
</dbReference>
<evidence type="ECO:0000313" key="7">
    <source>
        <dbReference type="Proteomes" id="UP000005156"/>
    </source>
</evidence>
<dbReference type="EC" id="3.6.5.-" evidence="4"/>
<dbReference type="FunFam" id="3.30.70.240:FF:000002">
    <property type="entry name" value="GTP-binding protein TypA"/>
    <property type="match status" value="1"/>
</dbReference>
<dbReference type="InterPro" id="IPR047042">
    <property type="entry name" value="BipA_II"/>
</dbReference>
<dbReference type="GO" id="GO:0003924">
    <property type="term" value="F:GTPase activity"/>
    <property type="evidence" value="ECO:0007669"/>
    <property type="project" value="UniProtKB-UniRule"/>
</dbReference>
<dbReference type="InterPro" id="IPR006298">
    <property type="entry name" value="BipA"/>
</dbReference>
<comment type="catalytic activity">
    <reaction evidence="3 4">
        <text>GTP + H2O = GDP + phosphate + H(+)</text>
        <dbReference type="Rhea" id="RHEA:19669"/>
        <dbReference type="ChEBI" id="CHEBI:15377"/>
        <dbReference type="ChEBI" id="CHEBI:15378"/>
        <dbReference type="ChEBI" id="CHEBI:37565"/>
        <dbReference type="ChEBI" id="CHEBI:43474"/>
        <dbReference type="ChEBI" id="CHEBI:58189"/>
    </reaction>
</comment>
<evidence type="ECO:0000256" key="4">
    <source>
        <dbReference type="HAMAP-Rule" id="MF_00849"/>
    </source>
</evidence>
<comment type="subcellular location">
    <subcellularLocation>
        <location evidence="4">Cytoplasm</location>
    </subcellularLocation>
    <text evidence="4">Binds to ribosomes.</text>
</comment>
<gene>
    <name evidence="4" type="primary">bipA</name>
    <name evidence="6" type="ORF">HMPREF9439_00508</name>
</gene>
<dbReference type="GeneID" id="43348016"/>
<dbReference type="InterPro" id="IPR009000">
    <property type="entry name" value="Transl_B-barrel_sf"/>
</dbReference>
<dbReference type="FunFam" id="3.30.70.870:FF:000003">
    <property type="entry name" value="GTP-binding protein TypA"/>
    <property type="match status" value="1"/>
</dbReference>
<dbReference type="InterPro" id="IPR004161">
    <property type="entry name" value="EFTu-like_2"/>
</dbReference>
<dbReference type="GO" id="GO:1990904">
    <property type="term" value="C:ribonucleoprotein complex"/>
    <property type="evidence" value="ECO:0007669"/>
    <property type="project" value="TreeGrafter"/>
</dbReference>
<dbReference type="Pfam" id="PF21018">
    <property type="entry name" value="BipA_C"/>
    <property type="match status" value="1"/>
</dbReference>